<dbReference type="InterPro" id="IPR011542">
    <property type="entry name" value="SUF_FeS_clus_asmbl_SufD"/>
</dbReference>
<dbReference type="Proteomes" id="UP000266177">
    <property type="component" value="Unassembled WGS sequence"/>
</dbReference>
<dbReference type="InterPro" id="IPR037284">
    <property type="entry name" value="SUF_FeS_clus_asmbl_SufBD_sf"/>
</dbReference>
<proteinExistence type="inferred from homology"/>
<comment type="similarity">
    <text evidence="1">Belongs to the iron-sulfur cluster assembly SufBD family.</text>
</comment>
<protein>
    <submittedName>
        <fullName evidence="4">Fe-S cluster assembly protein SufD</fullName>
    </submittedName>
</protein>
<feature type="domain" description="SUF system FeS cluster assembly SufBD N-terminal" evidence="3">
    <location>
        <begin position="98"/>
        <end position="174"/>
    </location>
</feature>
<dbReference type="SUPFAM" id="SSF101960">
    <property type="entry name" value="Stabilizer of iron transporter SufD"/>
    <property type="match status" value="1"/>
</dbReference>
<feature type="domain" description="SUF system FeS cluster assembly SufBD core" evidence="2">
    <location>
        <begin position="178"/>
        <end position="411"/>
    </location>
</feature>
<dbReference type="Pfam" id="PF19295">
    <property type="entry name" value="SufBD_N"/>
    <property type="match status" value="1"/>
</dbReference>
<dbReference type="Pfam" id="PF01458">
    <property type="entry name" value="SUFBD_core"/>
    <property type="match status" value="1"/>
</dbReference>
<sequence length="438" mass="47615">MEPMSTQITLPVNRDAVANLSARNTEPAWLTEFRLQALDKAATLDNPIFEKTKIDRWNLDAYGQYAEGAAADSFAALPEGARAVFGEEADPENVLVQHNSAVVYNKLNAELAAKGVIFTDLHTAAREHEELVKPHLMQAVKADEHRIAALHAALWNGGVFLYVPRNVEVDVPLQALFYTDDSKATFAPHVLIVADVNSRVNYVDNYVSGPLSEPVMHNGVVEVFVKPGAKVTYASIHHLGEATTDISFRRAIVENDGRIEWVVGEMNNGNGTSDTCSILNGSGSTSDAKVICVGNGEQKLNITTKAVHIGLGSESDMITRAVMRESASSIINGITKIEKGASKSNGQQTERVLMLSPTARGDANPILLIDEDDVKAGHAASAGQVNPEQVYYLMSRGVSKEEAENLIIRGFLAPVVAELPNEHLQDLLRRYIERKLGQ</sequence>
<reference evidence="4 5" key="1">
    <citation type="submission" date="2018-09" db="EMBL/GenBank/DDBJ databases">
        <title>Paenibacillus SK2017-BO5.</title>
        <authorList>
            <person name="Piskunova J.V."/>
            <person name="Dubiley S.A."/>
            <person name="Severinov K.V."/>
        </authorList>
    </citation>
    <scope>NUCLEOTIDE SEQUENCE [LARGE SCALE GENOMIC DNA]</scope>
    <source>
        <strain evidence="4 5">BO5</strain>
    </source>
</reference>
<dbReference type="NCBIfam" id="TIGR01981">
    <property type="entry name" value="sufD"/>
    <property type="match status" value="1"/>
</dbReference>
<evidence type="ECO:0000313" key="5">
    <source>
        <dbReference type="Proteomes" id="UP000266177"/>
    </source>
</evidence>
<dbReference type="PANTHER" id="PTHR30508:SF1">
    <property type="entry name" value="UPF0051 PROTEIN ABCI8, CHLOROPLASTIC-RELATED"/>
    <property type="match status" value="1"/>
</dbReference>
<dbReference type="PANTHER" id="PTHR30508">
    <property type="entry name" value="FES CLUSTER ASSEMBLY PROTEIN SUF"/>
    <property type="match status" value="1"/>
</dbReference>
<organism evidence="4 5">
    <name type="scientific">Paenibacillus thiaminolyticus</name>
    <name type="common">Bacillus thiaminolyticus</name>
    <dbReference type="NCBI Taxonomy" id="49283"/>
    <lineage>
        <taxon>Bacteria</taxon>
        <taxon>Bacillati</taxon>
        <taxon>Bacillota</taxon>
        <taxon>Bacilli</taxon>
        <taxon>Bacillales</taxon>
        <taxon>Paenibacillaceae</taxon>
        <taxon>Paenibacillus</taxon>
    </lineage>
</organism>
<dbReference type="InterPro" id="IPR055346">
    <property type="entry name" value="Fe-S_cluster_assembly_SufBD"/>
</dbReference>
<dbReference type="OrthoDB" id="9803529at2"/>
<evidence type="ECO:0000259" key="2">
    <source>
        <dbReference type="Pfam" id="PF01458"/>
    </source>
</evidence>
<dbReference type="EMBL" id="QYZD01000022">
    <property type="protein sequence ID" value="RJG21672.1"/>
    <property type="molecule type" value="Genomic_DNA"/>
</dbReference>
<evidence type="ECO:0000313" key="4">
    <source>
        <dbReference type="EMBL" id="RJG21672.1"/>
    </source>
</evidence>
<comment type="caution">
    <text evidence="4">The sequence shown here is derived from an EMBL/GenBank/DDBJ whole genome shotgun (WGS) entry which is preliminary data.</text>
</comment>
<gene>
    <name evidence="4" type="primary">sufD</name>
    <name evidence="4" type="ORF">DQX05_20865</name>
</gene>
<name>A0A3A3GD39_PANTH</name>
<dbReference type="AlphaFoldDB" id="A0A3A3GD39"/>
<dbReference type="InterPro" id="IPR000825">
    <property type="entry name" value="SUF_FeS_clus_asmbl_SufBD_core"/>
</dbReference>
<evidence type="ECO:0000256" key="1">
    <source>
        <dbReference type="ARBA" id="ARBA00043967"/>
    </source>
</evidence>
<dbReference type="GO" id="GO:0016226">
    <property type="term" value="P:iron-sulfur cluster assembly"/>
    <property type="evidence" value="ECO:0007669"/>
    <property type="project" value="InterPro"/>
</dbReference>
<dbReference type="InterPro" id="IPR045595">
    <property type="entry name" value="SufBD_N"/>
</dbReference>
<evidence type="ECO:0000259" key="3">
    <source>
        <dbReference type="Pfam" id="PF19295"/>
    </source>
</evidence>
<accession>A0A3A3GD39</accession>